<dbReference type="Gene3D" id="2.30.40.10">
    <property type="entry name" value="Urease, subunit C, domain 1"/>
    <property type="match status" value="1"/>
</dbReference>
<evidence type="ECO:0000256" key="1">
    <source>
        <dbReference type="ARBA" id="ARBA00006745"/>
    </source>
</evidence>
<protein>
    <recommendedName>
        <fullName evidence="3">Amidohydrolase-related domain-containing protein</fullName>
    </recommendedName>
</protein>
<feature type="domain" description="Amidohydrolase-related" evidence="3">
    <location>
        <begin position="61"/>
        <end position="434"/>
    </location>
</feature>
<dbReference type="SUPFAM" id="SSF51556">
    <property type="entry name" value="Metallo-dependent hydrolases"/>
    <property type="match status" value="1"/>
</dbReference>
<name>A0A327KNL3_9BRAD</name>
<dbReference type="PANTHER" id="PTHR43794">
    <property type="entry name" value="AMINOHYDROLASE SSNA-RELATED"/>
    <property type="match status" value="1"/>
</dbReference>
<dbReference type="Pfam" id="PF01979">
    <property type="entry name" value="Amidohydro_1"/>
    <property type="match status" value="1"/>
</dbReference>
<evidence type="ECO:0000313" key="5">
    <source>
        <dbReference type="Proteomes" id="UP000248863"/>
    </source>
</evidence>
<gene>
    <name evidence="4" type="ORF">CH338_06055</name>
</gene>
<dbReference type="InterPro" id="IPR006680">
    <property type="entry name" value="Amidohydro-rel"/>
</dbReference>
<proteinExistence type="inferred from homology"/>
<dbReference type="Proteomes" id="UP000248863">
    <property type="component" value="Unassembled WGS sequence"/>
</dbReference>
<evidence type="ECO:0000256" key="2">
    <source>
        <dbReference type="ARBA" id="ARBA00022801"/>
    </source>
</evidence>
<accession>A0A327KNL3</accession>
<comment type="caution">
    <text evidence="4">The sequence shown here is derived from an EMBL/GenBank/DDBJ whole genome shotgun (WGS) entry which is preliminary data.</text>
</comment>
<evidence type="ECO:0000313" key="4">
    <source>
        <dbReference type="EMBL" id="RAI40480.1"/>
    </source>
</evidence>
<comment type="similarity">
    <text evidence="1">Belongs to the metallo-dependent hydrolases superfamily. ATZ/TRZ family.</text>
</comment>
<dbReference type="GO" id="GO:0016810">
    <property type="term" value="F:hydrolase activity, acting on carbon-nitrogen (but not peptide) bonds"/>
    <property type="evidence" value="ECO:0007669"/>
    <property type="project" value="InterPro"/>
</dbReference>
<organism evidence="4 5">
    <name type="scientific">Rhodoplanes elegans</name>
    <dbReference type="NCBI Taxonomy" id="29408"/>
    <lineage>
        <taxon>Bacteria</taxon>
        <taxon>Pseudomonadati</taxon>
        <taxon>Pseudomonadota</taxon>
        <taxon>Alphaproteobacteria</taxon>
        <taxon>Hyphomicrobiales</taxon>
        <taxon>Nitrobacteraceae</taxon>
        <taxon>Rhodoplanes</taxon>
    </lineage>
</organism>
<dbReference type="InterPro" id="IPR011059">
    <property type="entry name" value="Metal-dep_hydrolase_composite"/>
</dbReference>
<dbReference type="SUPFAM" id="SSF51338">
    <property type="entry name" value="Composite domain of metallo-dependent hydrolases"/>
    <property type="match status" value="1"/>
</dbReference>
<keyword evidence="2" id="KW-0378">Hydrolase</keyword>
<dbReference type="RefSeq" id="WP_111356233.1">
    <property type="nucleotide sequence ID" value="NZ_NHSK01000267.1"/>
</dbReference>
<evidence type="ECO:0000259" key="3">
    <source>
        <dbReference type="Pfam" id="PF01979"/>
    </source>
</evidence>
<dbReference type="CDD" id="cd01298">
    <property type="entry name" value="ATZ_TRZ_like"/>
    <property type="match status" value="1"/>
</dbReference>
<dbReference type="OrthoDB" id="9796020at2"/>
<dbReference type="InterPro" id="IPR050287">
    <property type="entry name" value="MTA/SAH_deaminase"/>
</dbReference>
<dbReference type="Gene3D" id="3.20.20.140">
    <property type="entry name" value="Metal-dependent hydrolases"/>
    <property type="match status" value="1"/>
</dbReference>
<sequence>MMTHRILVRDVLVLAAETAPARRDVLIEGARIAAVRAPSATIEPDTHVIDTQVIDGRDKLLVPGLVNGHTHSPLNVLKGTGDVLSHPAFMWLNQADTANRSSDEIRLSALLGCIEHLRNGTTAVVDHFPEQGFVSSDVDAVVEAYEIAGLRAMVALRVFDEPYSDIDPPGGLPTSVAASNPLTPPPLRDSLDLIEEAIARHDHAADGRIRLCPAPSNPSRCSDALLEAVRDLSLKFDTSVHMHLLETRIQAEIAEKRYNTTMVAHLERLGLVTDRLSCAHTIWIGDDDIARMAAGGAIAVHNPESNLKLGAGIAPVARMLAAGMRVALGTDGASTNDNLDMHEVMRLAVMLQRPGEPDRRRWPTAADALTMATLSGAAVMRVNGLGRIAPGAPADLVLHDLTAPFWTPLNDPLTQLVFGGSGSSVDTVVVDGRVLMEAGKITAFDPEPVLREARDLVKHLRARNVALHGLAAEIAAALP</sequence>
<dbReference type="AlphaFoldDB" id="A0A327KNL3"/>
<dbReference type="InterPro" id="IPR032466">
    <property type="entry name" value="Metal_Hydrolase"/>
</dbReference>
<dbReference type="PANTHER" id="PTHR43794:SF11">
    <property type="entry name" value="AMIDOHYDROLASE-RELATED DOMAIN-CONTAINING PROTEIN"/>
    <property type="match status" value="1"/>
</dbReference>
<keyword evidence="5" id="KW-1185">Reference proteome</keyword>
<reference evidence="4 5" key="1">
    <citation type="submission" date="2017-07" db="EMBL/GenBank/DDBJ databases">
        <title>Draft Genome Sequences of Select Purple Nonsulfur Bacteria.</title>
        <authorList>
            <person name="Lasarre B."/>
            <person name="Mckinlay J.B."/>
        </authorList>
    </citation>
    <scope>NUCLEOTIDE SEQUENCE [LARGE SCALE GENOMIC DNA]</scope>
    <source>
        <strain evidence="4 5">DSM 11907</strain>
    </source>
</reference>
<dbReference type="EMBL" id="NPEU01000040">
    <property type="protein sequence ID" value="RAI40480.1"/>
    <property type="molecule type" value="Genomic_DNA"/>
</dbReference>